<dbReference type="InterPro" id="IPR016047">
    <property type="entry name" value="M23ase_b-sheet_dom"/>
</dbReference>
<dbReference type="InterPro" id="IPR011055">
    <property type="entry name" value="Dup_hybrid_motif"/>
</dbReference>
<sequence>MKHRGVWVAALLLTGPLIAGWQLQAQGQTVPDPNAPASSIASDLNLPTTSARLKQLLDELNRQQQASAAQKTQLEALRQNIAQLSAQQQAALGRIDRLSISVANLETKKRQLDLQIQLVQQQINDLRLQIQGTESRVSRLQQDVRYLLVSLYRERSGRYLQLLSQADSLSDLLIRARYANISGQNNVRVVQSLKDETERLKNERAQQAAQAQQLQGLQATQVQQLQALTTQRQEQNALVARLQQDQAGKQTLALQTQAQQALTSQGIQSIVSGILQERNNIEADRQRRIEAERQRRQAELERIRAAQEAARREAARLAAIRAEQERQAKIAAELARQRAEQARIAAELARQQAEQARIAAARAKAQAEAARRQELARQAQAAAEAEQARQRKAQQDAEAAQVRQQQAALQAQRDSQARQDQVAREQQTLQARQKALQDQNQQAQAQSTPLPSNVGSLEFPLPGGRVSAPYFTSGGPWTVIAGAEGQTAVAVAEGNVLSAANYANLGWVIVIDHGALISTSFGLSETMVNTGDRVTRGQAIGVVGGSPQFGLDSMVLQLNQAANRQAVRPPF</sequence>
<name>A0A918F3B7_9DEIO</name>
<dbReference type="Gene3D" id="2.70.70.10">
    <property type="entry name" value="Glucose Permease (Domain IIA)"/>
    <property type="match status" value="1"/>
</dbReference>
<evidence type="ECO:0000313" key="4">
    <source>
        <dbReference type="EMBL" id="GGQ97548.1"/>
    </source>
</evidence>
<accession>A0A918F3B7</accession>
<proteinExistence type="predicted"/>
<dbReference type="Proteomes" id="UP000603865">
    <property type="component" value="Unassembled WGS sequence"/>
</dbReference>
<evidence type="ECO:0000313" key="5">
    <source>
        <dbReference type="Proteomes" id="UP000603865"/>
    </source>
</evidence>
<keyword evidence="1" id="KW-0175">Coiled coil</keyword>
<dbReference type="Gene3D" id="6.10.250.3150">
    <property type="match status" value="1"/>
</dbReference>
<evidence type="ECO:0000256" key="1">
    <source>
        <dbReference type="SAM" id="Coils"/>
    </source>
</evidence>
<reference evidence="4" key="1">
    <citation type="journal article" date="2014" name="Int. J. Syst. Evol. Microbiol.">
        <title>Complete genome sequence of Corynebacterium casei LMG S-19264T (=DSM 44701T), isolated from a smear-ripened cheese.</title>
        <authorList>
            <consortium name="US DOE Joint Genome Institute (JGI-PGF)"/>
            <person name="Walter F."/>
            <person name="Albersmeier A."/>
            <person name="Kalinowski J."/>
            <person name="Ruckert C."/>
        </authorList>
    </citation>
    <scope>NUCLEOTIDE SEQUENCE</scope>
    <source>
        <strain evidence="4">JCM 31311</strain>
    </source>
</reference>
<evidence type="ECO:0000259" key="3">
    <source>
        <dbReference type="Pfam" id="PF01551"/>
    </source>
</evidence>
<feature type="coiled-coil region" evidence="1">
    <location>
        <begin position="190"/>
        <end position="245"/>
    </location>
</feature>
<organism evidence="4 5">
    <name type="scientific">Deinococcus ruber</name>
    <dbReference type="NCBI Taxonomy" id="1848197"/>
    <lineage>
        <taxon>Bacteria</taxon>
        <taxon>Thermotogati</taxon>
        <taxon>Deinococcota</taxon>
        <taxon>Deinococci</taxon>
        <taxon>Deinococcales</taxon>
        <taxon>Deinococcaceae</taxon>
        <taxon>Deinococcus</taxon>
    </lineage>
</organism>
<feature type="domain" description="M23ase beta-sheet core" evidence="3">
    <location>
        <begin position="480"/>
        <end position="547"/>
    </location>
</feature>
<gene>
    <name evidence="4" type="ORF">GCM10008957_07500</name>
</gene>
<feature type="compositionally biased region" description="Low complexity" evidence="2">
    <location>
        <begin position="430"/>
        <end position="446"/>
    </location>
</feature>
<dbReference type="CDD" id="cd12797">
    <property type="entry name" value="M23_peptidase"/>
    <property type="match status" value="1"/>
</dbReference>
<feature type="compositionally biased region" description="Low complexity" evidence="2">
    <location>
        <begin position="396"/>
        <end position="414"/>
    </location>
</feature>
<dbReference type="RefSeq" id="WP_189088163.1">
    <property type="nucleotide sequence ID" value="NZ_BMQL01000002.1"/>
</dbReference>
<dbReference type="SUPFAM" id="SSF51261">
    <property type="entry name" value="Duplicated hybrid motif"/>
    <property type="match status" value="1"/>
</dbReference>
<feature type="region of interest" description="Disordered" evidence="2">
    <location>
        <begin position="378"/>
        <end position="458"/>
    </location>
</feature>
<reference evidence="4" key="2">
    <citation type="submission" date="2020-09" db="EMBL/GenBank/DDBJ databases">
        <authorList>
            <person name="Sun Q."/>
            <person name="Ohkuma M."/>
        </authorList>
    </citation>
    <scope>NUCLEOTIDE SEQUENCE</scope>
    <source>
        <strain evidence="4">JCM 31311</strain>
    </source>
</reference>
<evidence type="ECO:0000256" key="2">
    <source>
        <dbReference type="SAM" id="MobiDB-lite"/>
    </source>
</evidence>
<keyword evidence="5" id="KW-1185">Reference proteome</keyword>
<feature type="compositionally biased region" description="Basic and acidic residues" evidence="2">
    <location>
        <begin position="386"/>
        <end position="395"/>
    </location>
</feature>
<dbReference type="AlphaFoldDB" id="A0A918F3B7"/>
<feature type="coiled-coil region" evidence="1">
    <location>
        <begin position="53"/>
        <end position="143"/>
    </location>
</feature>
<dbReference type="EMBL" id="BMQL01000002">
    <property type="protein sequence ID" value="GGQ97548.1"/>
    <property type="molecule type" value="Genomic_DNA"/>
</dbReference>
<comment type="caution">
    <text evidence="4">The sequence shown here is derived from an EMBL/GenBank/DDBJ whole genome shotgun (WGS) entry which is preliminary data.</text>
</comment>
<protein>
    <submittedName>
        <fullName evidence="4">Peptidase M23</fullName>
    </submittedName>
</protein>
<dbReference type="Pfam" id="PF01551">
    <property type="entry name" value="Peptidase_M23"/>
    <property type="match status" value="1"/>
</dbReference>